<protein>
    <submittedName>
        <fullName evidence="3">Uncharacterized protein</fullName>
    </submittedName>
</protein>
<accession>A0A6A5C5M7</accession>
<keyword evidence="2" id="KW-0812">Transmembrane</keyword>
<dbReference type="RefSeq" id="XP_044566487.1">
    <property type="nucleotide sequence ID" value="XM_044702951.1"/>
</dbReference>
<keyword evidence="4" id="KW-1185">Reference proteome</keyword>
<feature type="transmembrane region" description="Helical" evidence="2">
    <location>
        <begin position="70"/>
        <end position="91"/>
    </location>
</feature>
<evidence type="ECO:0000256" key="2">
    <source>
        <dbReference type="SAM" id="Phobius"/>
    </source>
</evidence>
<dbReference type="VEuPathDB" id="AmoebaDB:NfTy_040340"/>
<evidence type="ECO:0000256" key="1">
    <source>
        <dbReference type="SAM" id="MobiDB-lite"/>
    </source>
</evidence>
<feature type="transmembrane region" description="Helical" evidence="2">
    <location>
        <begin position="103"/>
        <end position="124"/>
    </location>
</feature>
<organism evidence="3 4">
    <name type="scientific">Naegleria fowleri</name>
    <name type="common">Brain eating amoeba</name>
    <dbReference type="NCBI Taxonomy" id="5763"/>
    <lineage>
        <taxon>Eukaryota</taxon>
        <taxon>Discoba</taxon>
        <taxon>Heterolobosea</taxon>
        <taxon>Tetramitia</taxon>
        <taxon>Eutetramitia</taxon>
        <taxon>Vahlkampfiidae</taxon>
        <taxon>Naegleria</taxon>
    </lineage>
</organism>
<evidence type="ECO:0000313" key="4">
    <source>
        <dbReference type="Proteomes" id="UP000444721"/>
    </source>
</evidence>
<dbReference type="OrthoDB" id="10588101at2759"/>
<keyword evidence="2" id="KW-1133">Transmembrane helix</keyword>
<gene>
    <name evidence="3" type="ORF">FDP41_012431</name>
</gene>
<dbReference type="GeneID" id="68119646"/>
<sequence>MQQHTITTTTTASNTTPQTPMKPQTSGWATGHSVMSALLMIWSIFPFVYHVILLLVWFVKGIYGYAVSDLMLLFVAVFMFVVALTGMIGLWSNIHPEHKSRIVNFNYLGCVWGLGLGPSCMSFYG</sequence>
<dbReference type="VEuPathDB" id="AmoebaDB:FDP41_012431"/>
<comment type="caution">
    <text evidence="3">The sequence shown here is derived from an EMBL/GenBank/DDBJ whole genome shotgun (WGS) entry which is preliminary data.</text>
</comment>
<feature type="compositionally biased region" description="Low complexity" evidence="1">
    <location>
        <begin position="1"/>
        <end position="19"/>
    </location>
</feature>
<dbReference type="OMA" id="HMAMMIS"/>
<dbReference type="EMBL" id="VFQX01000013">
    <property type="protein sequence ID" value="KAF0981774.1"/>
    <property type="molecule type" value="Genomic_DNA"/>
</dbReference>
<reference evidence="3 4" key="1">
    <citation type="journal article" date="2019" name="Sci. Rep.">
        <title>Nanopore sequencing improves the draft genome of the human pathogenic amoeba Naegleria fowleri.</title>
        <authorList>
            <person name="Liechti N."/>
            <person name="Schurch N."/>
            <person name="Bruggmann R."/>
            <person name="Wittwer M."/>
        </authorList>
    </citation>
    <scope>NUCLEOTIDE SEQUENCE [LARGE SCALE GENOMIC DNA]</scope>
    <source>
        <strain evidence="3 4">ATCC 30894</strain>
    </source>
</reference>
<dbReference type="AlphaFoldDB" id="A0A6A5C5M7"/>
<feature type="region of interest" description="Disordered" evidence="1">
    <location>
        <begin position="1"/>
        <end position="25"/>
    </location>
</feature>
<keyword evidence="2" id="KW-0472">Membrane</keyword>
<feature type="transmembrane region" description="Helical" evidence="2">
    <location>
        <begin position="37"/>
        <end position="58"/>
    </location>
</feature>
<name>A0A6A5C5M7_NAEFO</name>
<evidence type="ECO:0000313" key="3">
    <source>
        <dbReference type="EMBL" id="KAF0981774.1"/>
    </source>
</evidence>
<proteinExistence type="predicted"/>
<dbReference type="Proteomes" id="UP000444721">
    <property type="component" value="Unassembled WGS sequence"/>
</dbReference>